<dbReference type="Pfam" id="PF03407">
    <property type="entry name" value="Nucleotid_trans"/>
    <property type="match status" value="1"/>
</dbReference>
<dbReference type="Gene3D" id="3.90.550.10">
    <property type="entry name" value="Spore Coat Polysaccharide Biosynthesis Protein SpsA, Chain A"/>
    <property type="match status" value="1"/>
</dbReference>
<dbReference type="SUPFAM" id="SSF53448">
    <property type="entry name" value="Nucleotide-diphospho-sugar transferases"/>
    <property type="match status" value="1"/>
</dbReference>
<dbReference type="PANTHER" id="PTHR46581">
    <property type="entry name" value="ARABINOSYLTRANSFERASE RRA3"/>
    <property type="match status" value="1"/>
</dbReference>
<protein>
    <recommendedName>
        <fullName evidence="2">Glycosyltransferase</fullName>
        <ecNumber evidence="2">2.4.2.-</ecNumber>
    </recommendedName>
</protein>
<keyword evidence="2" id="KW-0472">Membrane</keyword>
<dbReference type="EC" id="2.4.2.-" evidence="2"/>
<dbReference type="EMBL" id="QGKV02002055">
    <property type="protein sequence ID" value="KAF3498715.1"/>
    <property type="molecule type" value="Genomic_DNA"/>
</dbReference>
<accession>A0ABQ7AME7</accession>
<proteinExistence type="inferred from homology"/>
<keyword evidence="2" id="KW-1133">Transmembrane helix</keyword>
<keyword evidence="2" id="KW-0961">Cell wall biogenesis/degradation</keyword>
<dbReference type="InterPro" id="IPR029044">
    <property type="entry name" value="Nucleotide-diphossugar_trans"/>
</dbReference>
<feature type="transmembrane region" description="Helical" evidence="2">
    <location>
        <begin position="16"/>
        <end position="34"/>
    </location>
</feature>
<keyword evidence="2" id="KW-0333">Golgi apparatus</keyword>
<evidence type="ECO:0000313" key="5">
    <source>
        <dbReference type="EMBL" id="KAF3498715.1"/>
    </source>
</evidence>
<gene>
    <name evidence="5" type="ORF">DY000_02055113</name>
</gene>
<dbReference type="Proteomes" id="UP000266723">
    <property type="component" value="Unassembled WGS sequence"/>
</dbReference>
<dbReference type="InterPro" id="IPR044290">
    <property type="entry name" value="RRA1/2/3"/>
</dbReference>
<dbReference type="PROSITE" id="PS51257">
    <property type="entry name" value="PROKAR_LIPOPROTEIN"/>
    <property type="match status" value="1"/>
</dbReference>
<comment type="subcellular location">
    <subcellularLocation>
        <location evidence="2">Golgi apparatus membrane</location>
        <topology evidence="2">Single-pass type II membrane protein</topology>
    </subcellularLocation>
</comment>
<keyword evidence="2" id="KW-0735">Signal-anchor</keyword>
<keyword evidence="2" id="KW-0328">Glycosyltransferase</keyword>
<feature type="coiled-coil region" evidence="3">
    <location>
        <begin position="59"/>
        <end position="93"/>
    </location>
</feature>
<dbReference type="PANTHER" id="PTHR46581:SF3">
    <property type="entry name" value="ARABINOSYLTRANSFERASE RRA3"/>
    <property type="match status" value="1"/>
</dbReference>
<keyword evidence="2" id="KW-0808">Transferase</keyword>
<sequence length="412" mass="46404">MAGRRDRTQQLRGSRIAIAILVGIIIGCVCAFIFPNGVSNSSLTVNERVQVGSSSCESSKTLKSDFASLSEKNKELKKQVRELTEKLRLAEQGSSDIARKQIKAGPFGTVKSLRTNPTILSDESVNPRLAKILKSIAVDKEVIVALANANVKAMLEVQIASVKRLGIKNYLVVALDDYVESFCKQNDVAYYKRDPDKDVDAVGKTGGNHAVSGLKFRVLREFLQLGYGVLLSDVDIVFLKNPFSHLYRDSDVESMSDGHSNMTAYGFNDVFDEPAMGWARYAHTMRIWVFNSGFFYLRPTVASVELLDRVAERLSKAKLWDQAVFNEELFYPSRPEYVGLHASKRVMDMYEFMNSKVLFKTVRKNEEMKKKVRPVIVHVNYHPDKLNRMRAVVEFYVNGKQDALDSFPDGSE</sequence>
<evidence type="ECO:0000256" key="3">
    <source>
        <dbReference type="SAM" id="Coils"/>
    </source>
</evidence>
<keyword evidence="6" id="KW-1185">Reference proteome</keyword>
<comment type="caution">
    <text evidence="5">The sequence shown here is derived from an EMBL/GenBank/DDBJ whole genome shotgun (WGS) entry which is preliminary data.</text>
</comment>
<evidence type="ECO:0000313" key="6">
    <source>
        <dbReference type="Proteomes" id="UP000266723"/>
    </source>
</evidence>
<dbReference type="InterPro" id="IPR005069">
    <property type="entry name" value="Nucl-diP-sugar_transferase"/>
</dbReference>
<keyword evidence="2" id="KW-0812">Transmembrane</keyword>
<organism evidence="5 6">
    <name type="scientific">Brassica cretica</name>
    <name type="common">Mustard</name>
    <dbReference type="NCBI Taxonomy" id="69181"/>
    <lineage>
        <taxon>Eukaryota</taxon>
        <taxon>Viridiplantae</taxon>
        <taxon>Streptophyta</taxon>
        <taxon>Embryophyta</taxon>
        <taxon>Tracheophyta</taxon>
        <taxon>Spermatophyta</taxon>
        <taxon>Magnoliopsida</taxon>
        <taxon>eudicotyledons</taxon>
        <taxon>Gunneridae</taxon>
        <taxon>Pentapetalae</taxon>
        <taxon>rosids</taxon>
        <taxon>malvids</taxon>
        <taxon>Brassicales</taxon>
        <taxon>Brassicaceae</taxon>
        <taxon>Brassiceae</taxon>
        <taxon>Brassica</taxon>
    </lineage>
</organism>
<evidence type="ECO:0000256" key="2">
    <source>
        <dbReference type="RuleBase" id="RU363055"/>
    </source>
</evidence>
<feature type="domain" description="Nucleotide-diphospho-sugar transferase" evidence="4">
    <location>
        <begin position="167"/>
        <end position="389"/>
    </location>
</feature>
<evidence type="ECO:0000256" key="1">
    <source>
        <dbReference type="ARBA" id="ARBA00007033"/>
    </source>
</evidence>
<reference evidence="5 6" key="1">
    <citation type="journal article" date="2020" name="BMC Genomics">
        <title>Intraspecific diversification of the crop wild relative Brassica cretica Lam. using demographic model selection.</title>
        <authorList>
            <person name="Kioukis A."/>
            <person name="Michalopoulou V.A."/>
            <person name="Briers L."/>
            <person name="Pirintsos S."/>
            <person name="Studholme D.J."/>
            <person name="Pavlidis P."/>
            <person name="Sarris P.F."/>
        </authorList>
    </citation>
    <scope>NUCLEOTIDE SEQUENCE [LARGE SCALE GENOMIC DNA]</scope>
    <source>
        <strain evidence="6">cv. PFS-1207/04</strain>
    </source>
</reference>
<name>A0ABQ7AME7_BRACR</name>
<comment type="similarity">
    <text evidence="1 2">Belongs to the glycosyltransferase 77 family.</text>
</comment>
<evidence type="ECO:0000259" key="4">
    <source>
        <dbReference type="Pfam" id="PF03407"/>
    </source>
</evidence>
<keyword evidence="3" id="KW-0175">Coiled coil</keyword>